<keyword evidence="3" id="KW-1185">Reference proteome</keyword>
<sequence>MSTEALQGLLVLAGLIAAGSYVVWALLGVSGPESRPAGSGSRSRTADGASGGGSWWASGGGDGSGSGGGDGGGGGGGGE</sequence>
<gene>
    <name evidence="2" type="ORF">GCM10009716_15680</name>
</gene>
<protein>
    <submittedName>
        <fullName evidence="2">Uncharacterized protein</fullName>
    </submittedName>
</protein>
<name>A0ABP5A835_9ACTN</name>
<dbReference type="RefSeq" id="WP_344259791.1">
    <property type="nucleotide sequence ID" value="NZ_BAAAMJ010000010.1"/>
</dbReference>
<reference evidence="3" key="1">
    <citation type="journal article" date="2019" name="Int. J. Syst. Evol. Microbiol.">
        <title>The Global Catalogue of Microorganisms (GCM) 10K type strain sequencing project: providing services to taxonomists for standard genome sequencing and annotation.</title>
        <authorList>
            <consortium name="The Broad Institute Genomics Platform"/>
            <consortium name="The Broad Institute Genome Sequencing Center for Infectious Disease"/>
            <person name="Wu L."/>
            <person name="Ma J."/>
        </authorList>
    </citation>
    <scope>NUCLEOTIDE SEQUENCE [LARGE SCALE GENOMIC DNA]</scope>
    <source>
        <strain evidence="3">JCM 13581</strain>
    </source>
</reference>
<evidence type="ECO:0000313" key="3">
    <source>
        <dbReference type="Proteomes" id="UP001501303"/>
    </source>
</evidence>
<accession>A0ABP5A835</accession>
<dbReference type="Proteomes" id="UP001501303">
    <property type="component" value="Unassembled WGS sequence"/>
</dbReference>
<organism evidence="2 3">
    <name type="scientific">Streptomyces sodiiphilus</name>
    <dbReference type="NCBI Taxonomy" id="226217"/>
    <lineage>
        <taxon>Bacteria</taxon>
        <taxon>Bacillati</taxon>
        <taxon>Actinomycetota</taxon>
        <taxon>Actinomycetes</taxon>
        <taxon>Kitasatosporales</taxon>
        <taxon>Streptomycetaceae</taxon>
        <taxon>Streptomyces</taxon>
    </lineage>
</organism>
<dbReference type="EMBL" id="BAAAMJ010000010">
    <property type="protein sequence ID" value="GAA1906580.1"/>
    <property type="molecule type" value="Genomic_DNA"/>
</dbReference>
<comment type="caution">
    <text evidence="2">The sequence shown here is derived from an EMBL/GenBank/DDBJ whole genome shotgun (WGS) entry which is preliminary data.</text>
</comment>
<feature type="region of interest" description="Disordered" evidence="1">
    <location>
        <begin position="32"/>
        <end position="79"/>
    </location>
</feature>
<feature type="compositionally biased region" description="Gly residues" evidence="1">
    <location>
        <begin position="49"/>
        <end position="79"/>
    </location>
</feature>
<proteinExistence type="predicted"/>
<evidence type="ECO:0000313" key="2">
    <source>
        <dbReference type="EMBL" id="GAA1906580.1"/>
    </source>
</evidence>
<evidence type="ECO:0000256" key="1">
    <source>
        <dbReference type="SAM" id="MobiDB-lite"/>
    </source>
</evidence>